<protein>
    <recommendedName>
        <fullName evidence="2">TcaA protein NTF2-like domain-containing protein</fullName>
    </recommendedName>
</protein>
<dbReference type="PROSITE" id="PS51257">
    <property type="entry name" value="PROKAR_LIPOPROTEIN"/>
    <property type="match status" value="1"/>
</dbReference>
<proteinExistence type="predicted"/>
<evidence type="ECO:0000313" key="3">
    <source>
        <dbReference type="EMBL" id="RST74306.1"/>
    </source>
</evidence>
<sequence>MNSQRFMALLLVLGIFLLAGCNKNQAQGQKKPNKIHNDFLLFEEKYTGESDQSIGDLYLISHGKEKEKIASKVKDGFYYYINSQEKVLFINEENELFESVKGKEKSKLAKDVIAVNGNYDKDIVTFQNPEGDLYVIIGENEKDKIASRVTHYKLIGSHIYYLNEGGNFLMYNIEDKQETEIASDVFSFTSLSDKEEVAYLNEDYALYYKSADDQQSIKITGNEVSPEYIIKVGSNLVYYNIEDGSQDIYVSSISEGGTSKKLASDIRDFQYEDGYYYYVNNDDNLYKKKENDENSTKLASDVLDFKVKNGKVFFTDKDENLFQLKDETPEKVASSVMYYEVTSKGDVIYKTDDEDLFLNNEKVASGVNLFSHYFGNLAFSSDDDKLYFMENMGDKKVIVDDLNQFSNAYYQNTMIFSNELAFEDIAGVWKADVDEGIIYLEVNKKGTFTFLQTGDSEQLKKSYATYSSLNAMLDDTDITFSLAEDRGLTMTMNGISETLTKTTKEEAAEHYKNVAVAKDKEEVSYVMDQYLTNYEYGVNYGDGYYIKDYLNPGSPIYEEQLNYVESTYKRDIRVELEDYTIDSIISSGDGVYSVTCTEVFTIYGSDDTDNTGKTKKFKNTYTLKYIDGFLITDIKVSSLDTL</sequence>
<feature type="chain" id="PRO_5039718206" description="TcaA protein NTF2-like domain-containing protein" evidence="1">
    <location>
        <begin position="27"/>
        <end position="642"/>
    </location>
</feature>
<accession>A0A429XZU2</accession>
<comment type="caution">
    <text evidence="3">The sequence shown here is derived from an EMBL/GenBank/DDBJ whole genome shotgun (WGS) entry which is preliminary data.</text>
</comment>
<evidence type="ECO:0000256" key="1">
    <source>
        <dbReference type="SAM" id="SignalP"/>
    </source>
</evidence>
<gene>
    <name evidence="3" type="ORF">D4T97_011590</name>
</gene>
<feature type="domain" description="TcaA protein NTF2-like" evidence="2">
    <location>
        <begin position="520"/>
        <end position="634"/>
    </location>
</feature>
<dbReference type="RefSeq" id="WP_126050842.1">
    <property type="nucleotide sequence ID" value="NZ_QYTV02000004.1"/>
</dbReference>
<keyword evidence="4" id="KW-1185">Reference proteome</keyword>
<dbReference type="EMBL" id="QYTV02000004">
    <property type="protein sequence ID" value="RST74306.1"/>
    <property type="molecule type" value="Genomic_DNA"/>
</dbReference>
<dbReference type="AlphaFoldDB" id="A0A429XZU2"/>
<name>A0A429XZU2_9BACI</name>
<evidence type="ECO:0000313" key="4">
    <source>
        <dbReference type="Proteomes" id="UP000287156"/>
    </source>
</evidence>
<dbReference type="OrthoDB" id="2943618at2"/>
<keyword evidence="1" id="KW-0732">Signal</keyword>
<organism evidence="3 4">
    <name type="scientific">Siminovitchia acidinfaciens</name>
    <dbReference type="NCBI Taxonomy" id="2321395"/>
    <lineage>
        <taxon>Bacteria</taxon>
        <taxon>Bacillati</taxon>
        <taxon>Bacillota</taxon>
        <taxon>Bacilli</taxon>
        <taxon>Bacillales</taxon>
        <taxon>Bacillaceae</taxon>
        <taxon>Siminovitchia</taxon>
    </lineage>
</organism>
<dbReference type="InterPro" id="IPR054528">
    <property type="entry name" value="TcaA_5th"/>
</dbReference>
<dbReference type="Pfam" id="PF22819">
    <property type="entry name" value="TcaA_5th"/>
    <property type="match status" value="1"/>
</dbReference>
<dbReference type="SUPFAM" id="SSF69304">
    <property type="entry name" value="Tricorn protease N-terminal domain"/>
    <property type="match status" value="1"/>
</dbReference>
<feature type="signal peptide" evidence="1">
    <location>
        <begin position="1"/>
        <end position="26"/>
    </location>
</feature>
<evidence type="ECO:0000259" key="2">
    <source>
        <dbReference type="Pfam" id="PF22819"/>
    </source>
</evidence>
<dbReference type="Proteomes" id="UP000287156">
    <property type="component" value="Unassembled WGS sequence"/>
</dbReference>
<reference evidence="3" key="1">
    <citation type="submission" date="2018-12" db="EMBL/GenBank/DDBJ databases">
        <authorList>
            <person name="Sun L."/>
            <person name="Chen Z."/>
        </authorList>
    </citation>
    <scope>NUCLEOTIDE SEQUENCE [LARGE SCALE GENOMIC DNA]</scope>
    <source>
        <strain evidence="3">3-2-2</strain>
    </source>
</reference>